<dbReference type="GO" id="GO:0015074">
    <property type="term" value="P:DNA integration"/>
    <property type="evidence" value="ECO:0007669"/>
    <property type="project" value="UniProtKB-KW"/>
</dbReference>
<keyword evidence="4" id="KW-0238">DNA-binding</keyword>
<dbReference type="InterPro" id="IPR011010">
    <property type="entry name" value="DNA_brk_join_enz"/>
</dbReference>
<feature type="domain" description="Tyr recombinase" evidence="6">
    <location>
        <begin position="166"/>
        <end position="324"/>
    </location>
</feature>
<dbReference type="PANTHER" id="PTHR30349:SF64">
    <property type="entry name" value="PROPHAGE INTEGRASE INTD-RELATED"/>
    <property type="match status" value="1"/>
</dbReference>
<comment type="caution">
    <text evidence="7">The sequence shown here is derived from an EMBL/GenBank/DDBJ whole genome shotgun (WGS) entry which is preliminary data.</text>
</comment>
<dbReference type="Gene3D" id="1.10.150.130">
    <property type="match status" value="1"/>
</dbReference>
<evidence type="ECO:0000256" key="2">
    <source>
        <dbReference type="ARBA" id="ARBA00008857"/>
    </source>
</evidence>
<dbReference type="CDD" id="cd01189">
    <property type="entry name" value="INT_ICEBs1_C_like"/>
    <property type="match status" value="1"/>
</dbReference>
<keyword evidence="3" id="KW-0229">DNA integration</keyword>
<evidence type="ECO:0000256" key="3">
    <source>
        <dbReference type="ARBA" id="ARBA00022908"/>
    </source>
</evidence>
<dbReference type="InterPro" id="IPR028259">
    <property type="entry name" value="AP2-like_int_N"/>
</dbReference>
<keyword evidence="5" id="KW-0233">DNA recombination</keyword>
<dbReference type="Gene3D" id="1.10.443.10">
    <property type="entry name" value="Intergrase catalytic core"/>
    <property type="match status" value="1"/>
</dbReference>
<dbReference type="InterPro" id="IPR010998">
    <property type="entry name" value="Integrase_recombinase_N"/>
</dbReference>
<evidence type="ECO:0000256" key="4">
    <source>
        <dbReference type="ARBA" id="ARBA00023125"/>
    </source>
</evidence>
<organism evidence="7 8">
    <name type="scientific">Fusibacillus kribbianus</name>
    <dbReference type="NCBI Taxonomy" id="3044208"/>
    <lineage>
        <taxon>Bacteria</taxon>
        <taxon>Bacillati</taxon>
        <taxon>Bacillota</taxon>
        <taxon>Clostridia</taxon>
        <taxon>Lachnospirales</taxon>
        <taxon>Lachnospiraceae</taxon>
        <taxon>Fusibacillus</taxon>
    </lineage>
</organism>
<dbReference type="InterPro" id="IPR004107">
    <property type="entry name" value="Integrase_SAM-like_N"/>
</dbReference>
<evidence type="ECO:0000256" key="1">
    <source>
        <dbReference type="ARBA" id="ARBA00003283"/>
    </source>
</evidence>
<gene>
    <name evidence="7" type="ORF">QJ036_10305</name>
</gene>
<dbReference type="PANTHER" id="PTHR30349">
    <property type="entry name" value="PHAGE INTEGRASE-RELATED"/>
    <property type="match status" value="1"/>
</dbReference>
<dbReference type="EMBL" id="JASGBQ010000020">
    <property type="protein sequence ID" value="MDI9242858.1"/>
    <property type="molecule type" value="Genomic_DNA"/>
</dbReference>
<dbReference type="Pfam" id="PF00589">
    <property type="entry name" value="Phage_integrase"/>
    <property type="match status" value="1"/>
</dbReference>
<sequence>MPAYKDSKTGTWFVKFYCKDWTGENKQIKKRGFATKREALDYERNYKIRQENNLDMTFGEFWKLYTEDVKNYVKLNTWLTKEHIVDTKILPYFKNLKMNEITPGDVRKWQNEMVAFRNENGKSYSQTYKKTMHNILSAIFNHACRFYNLKSNPARQAGNMGREEKKEMLFWTTEEYKKFSEAVIDKPVSFYAFEMLYWTGMRLGELLALTMEDFDFEKNTVRINKSYQRLQGQDVITTPKTPKSNRTIKLPKFLAEEMQEYFAMLYDQKPTDRIFLVTKSFLHHEMERGCRLSGVKKIRIHDLRHSHVSLSQGYFWDSLSDCLR</sequence>
<dbReference type="RefSeq" id="WP_283231295.1">
    <property type="nucleotide sequence ID" value="NZ_JASGBQ010000020.1"/>
</dbReference>
<name>A0AAP4BCW5_9FIRM</name>
<evidence type="ECO:0000259" key="6">
    <source>
        <dbReference type="PROSITE" id="PS51898"/>
    </source>
</evidence>
<evidence type="ECO:0000313" key="8">
    <source>
        <dbReference type="Proteomes" id="UP001300383"/>
    </source>
</evidence>
<comment type="similarity">
    <text evidence="2">Belongs to the 'phage' integrase family.</text>
</comment>
<reference evidence="7 8" key="1">
    <citation type="submission" date="2023-05" db="EMBL/GenBank/DDBJ databases">
        <title>[ruminococcus] sp. nov., isolated from a pig farm feces dump.</title>
        <authorList>
            <person name="Chang Y.-H."/>
        </authorList>
    </citation>
    <scope>NUCLEOTIDE SEQUENCE [LARGE SCALE GENOMIC DNA]</scope>
    <source>
        <strain evidence="7 8">YH-rum2234</strain>
    </source>
</reference>
<evidence type="ECO:0000313" key="7">
    <source>
        <dbReference type="EMBL" id="MDI9242858.1"/>
    </source>
</evidence>
<protein>
    <submittedName>
        <fullName evidence="7">Site-specific integrase</fullName>
    </submittedName>
</protein>
<dbReference type="Proteomes" id="UP001300383">
    <property type="component" value="Unassembled WGS sequence"/>
</dbReference>
<dbReference type="AlphaFoldDB" id="A0AAP4BCW5"/>
<keyword evidence="8" id="KW-1185">Reference proteome</keyword>
<dbReference type="Pfam" id="PF14657">
    <property type="entry name" value="Arm-DNA-bind_4"/>
    <property type="match status" value="1"/>
</dbReference>
<dbReference type="InterPro" id="IPR050090">
    <property type="entry name" value="Tyrosine_recombinase_XerCD"/>
</dbReference>
<dbReference type="InterPro" id="IPR002104">
    <property type="entry name" value="Integrase_catalytic"/>
</dbReference>
<dbReference type="GO" id="GO:0003677">
    <property type="term" value="F:DNA binding"/>
    <property type="evidence" value="ECO:0007669"/>
    <property type="project" value="UniProtKB-KW"/>
</dbReference>
<evidence type="ECO:0000256" key="5">
    <source>
        <dbReference type="ARBA" id="ARBA00023172"/>
    </source>
</evidence>
<dbReference type="Pfam" id="PF14659">
    <property type="entry name" value="Phage_int_SAM_3"/>
    <property type="match status" value="1"/>
</dbReference>
<comment type="function">
    <text evidence="1">Site-specific tyrosine recombinase, which acts by catalyzing the cutting and rejoining of the recombining DNA molecules.</text>
</comment>
<accession>A0AAP4BCW5</accession>
<dbReference type="InterPro" id="IPR013762">
    <property type="entry name" value="Integrase-like_cat_sf"/>
</dbReference>
<proteinExistence type="inferred from homology"/>
<dbReference type="SUPFAM" id="SSF56349">
    <property type="entry name" value="DNA breaking-rejoining enzymes"/>
    <property type="match status" value="1"/>
</dbReference>
<dbReference type="GO" id="GO:0006310">
    <property type="term" value="P:DNA recombination"/>
    <property type="evidence" value="ECO:0007669"/>
    <property type="project" value="UniProtKB-KW"/>
</dbReference>
<dbReference type="PROSITE" id="PS51898">
    <property type="entry name" value="TYR_RECOMBINASE"/>
    <property type="match status" value="1"/>
</dbReference>